<organism evidence="1 2">
    <name type="scientific">Brassica rapa subsp. trilocularis</name>
    <dbReference type="NCBI Taxonomy" id="1813537"/>
    <lineage>
        <taxon>Eukaryota</taxon>
        <taxon>Viridiplantae</taxon>
        <taxon>Streptophyta</taxon>
        <taxon>Embryophyta</taxon>
        <taxon>Tracheophyta</taxon>
        <taxon>Spermatophyta</taxon>
        <taxon>Magnoliopsida</taxon>
        <taxon>eudicotyledons</taxon>
        <taxon>Gunneridae</taxon>
        <taxon>Pentapetalae</taxon>
        <taxon>rosids</taxon>
        <taxon>malvids</taxon>
        <taxon>Brassicales</taxon>
        <taxon>Brassicaceae</taxon>
        <taxon>Brassiceae</taxon>
        <taxon>Brassica</taxon>
    </lineage>
</organism>
<feature type="non-terminal residue" evidence="1">
    <location>
        <position position="59"/>
    </location>
</feature>
<proteinExistence type="predicted"/>
<accession>A0ABQ7KRN1</accession>
<protein>
    <submittedName>
        <fullName evidence="1">Uncharacterized protein</fullName>
    </submittedName>
</protein>
<feature type="non-terminal residue" evidence="1">
    <location>
        <position position="1"/>
    </location>
</feature>
<name>A0ABQ7KRN1_BRACM</name>
<gene>
    <name evidence="1" type="primary">A10g506580.1_BraROA</name>
    <name evidence="1" type="ORF">IGI04_041505</name>
</gene>
<keyword evidence="2" id="KW-1185">Reference proteome</keyword>
<reference evidence="1 2" key="1">
    <citation type="submission" date="2021-03" db="EMBL/GenBank/DDBJ databases">
        <authorList>
            <person name="King G.J."/>
            <person name="Bancroft I."/>
            <person name="Baten A."/>
            <person name="Bloomfield J."/>
            <person name="Borpatragohain P."/>
            <person name="He Z."/>
            <person name="Irish N."/>
            <person name="Irwin J."/>
            <person name="Liu K."/>
            <person name="Mauleon R.P."/>
            <person name="Moore J."/>
            <person name="Morris R."/>
            <person name="Ostergaard L."/>
            <person name="Wang B."/>
            <person name="Wells R."/>
        </authorList>
    </citation>
    <scope>NUCLEOTIDE SEQUENCE [LARGE SCALE GENOMIC DNA]</scope>
    <source>
        <strain evidence="1">R-o-18</strain>
        <tissue evidence="1">Leaf</tissue>
    </source>
</reference>
<dbReference type="Proteomes" id="UP000823674">
    <property type="component" value="Chromosome A10"/>
</dbReference>
<comment type="caution">
    <text evidence="1">The sequence shown here is derived from an EMBL/GenBank/DDBJ whole genome shotgun (WGS) entry which is preliminary data.</text>
</comment>
<sequence length="59" mass="6785">TTVLNARTITPKFFQVGKTYLFKIGIERENYVYKHDTFNVMKVVTNQNLIEEFGVLGSA</sequence>
<dbReference type="EMBL" id="JADBGQ010000010">
    <property type="protein sequence ID" value="KAG5376909.1"/>
    <property type="molecule type" value="Genomic_DNA"/>
</dbReference>
<evidence type="ECO:0000313" key="1">
    <source>
        <dbReference type="EMBL" id="KAG5376909.1"/>
    </source>
</evidence>
<evidence type="ECO:0000313" key="2">
    <source>
        <dbReference type="Proteomes" id="UP000823674"/>
    </source>
</evidence>